<evidence type="ECO:0000256" key="1">
    <source>
        <dbReference type="SAM" id="MobiDB-lite"/>
    </source>
</evidence>
<dbReference type="Proteomes" id="UP001501637">
    <property type="component" value="Unassembled WGS sequence"/>
</dbReference>
<organism evidence="2 3">
    <name type="scientific">Streptomyces rectiviolaceus</name>
    <dbReference type="NCBI Taxonomy" id="332591"/>
    <lineage>
        <taxon>Bacteria</taxon>
        <taxon>Bacillati</taxon>
        <taxon>Actinomycetota</taxon>
        <taxon>Actinomycetes</taxon>
        <taxon>Kitasatosporales</taxon>
        <taxon>Streptomycetaceae</taxon>
        <taxon>Streptomyces</taxon>
    </lineage>
</organism>
<keyword evidence="3" id="KW-1185">Reference proteome</keyword>
<proteinExistence type="predicted"/>
<evidence type="ECO:0000313" key="3">
    <source>
        <dbReference type="Proteomes" id="UP001501637"/>
    </source>
</evidence>
<feature type="compositionally biased region" description="Polar residues" evidence="1">
    <location>
        <begin position="65"/>
        <end position="75"/>
    </location>
</feature>
<dbReference type="EMBL" id="BAAAUG010000091">
    <property type="protein sequence ID" value="GAA3122293.1"/>
    <property type="molecule type" value="Genomic_DNA"/>
</dbReference>
<feature type="region of interest" description="Disordered" evidence="1">
    <location>
        <begin position="53"/>
        <end position="96"/>
    </location>
</feature>
<comment type="caution">
    <text evidence="2">The sequence shown here is derived from an EMBL/GenBank/DDBJ whole genome shotgun (WGS) entry which is preliminary data.</text>
</comment>
<accession>A0ABP6MSK1</accession>
<sequence length="96" mass="10544">MSSCAATRRAIAVTGVPDADAMMIRARRTRTDSCRAPPPDDPLQPLSLVITQPPCPDRLDHPDLTLNNEYVTTKSEPNRAGPANSRRPGERSWTPH</sequence>
<evidence type="ECO:0000313" key="2">
    <source>
        <dbReference type="EMBL" id="GAA3122293.1"/>
    </source>
</evidence>
<name>A0ABP6MSK1_9ACTN</name>
<protein>
    <submittedName>
        <fullName evidence="2">Uncharacterized protein</fullName>
    </submittedName>
</protein>
<reference evidence="3" key="1">
    <citation type="journal article" date="2019" name="Int. J. Syst. Evol. Microbiol.">
        <title>The Global Catalogue of Microorganisms (GCM) 10K type strain sequencing project: providing services to taxonomists for standard genome sequencing and annotation.</title>
        <authorList>
            <consortium name="The Broad Institute Genomics Platform"/>
            <consortium name="The Broad Institute Genome Sequencing Center for Infectious Disease"/>
            <person name="Wu L."/>
            <person name="Ma J."/>
        </authorList>
    </citation>
    <scope>NUCLEOTIDE SEQUENCE [LARGE SCALE GENOMIC DNA]</scope>
    <source>
        <strain evidence="3">JCM 9092</strain>
    </source>
</reference>
<gene>
    <name evidence="2" type="ORF">GCM10010449_50190</name>
</gene>